<name>A0A835J4V7_9ROSI</name>
<protein>
    <submittedName>
        <fullName evidence="1">Uncharacterized protein</fullName>
    </submittedName>
</protein>
<gene>
    <name evidence="1" type="ORF">SADUNF_Sadunf17G0004000</name>
</gene>
<accession>A0A835J4V7</accession>
<proteinExistence type="predicted"/>
<sequence length="123" mass="13844">MELGTRKPRQINYNLKRVFPLLFGTVEAVADVEHTASPPERVMLPYDFKSLNYLVARVLDSAHPEFKNGDLVKLVETKLGFDEAFNNKREPDLVAKVVLKTGDGGNFLEALRETMSHGIDLKT</sequence>
<evidence type="ECO:0000313" key="2">
    <source>
        <dbReference type="Proteomes" id="UP000657918"/>
    </source>
</evidence>
<evidence type="ECO:0000313" key="1">
    <source>
        <dbReference type="EMBL" id="KAF9663106.1"/>
    </source>
</evidence>
<dbReference type="Proteomes" id="UP000657918">
    <property type="component" value="Unassembled WGS sequence"/>
</dbReference>
<comment type="caution">
    <text evidence="1">The sequence shown here is derived from an EMBL/GenBank/DDBJ whole genome shotgun (WGS) entry which is preliminary data.</text>
</comment>
<dbReference type="AlphaFoldDB" id="A0A835J4V7"/>
<organism evidence="1 2">
    <name type="scientific">Salix dunnii</name>
    <dbReference type="NCBI Taxonomy" id="1413687"/>
    <lineage>
        <taxon>Eukaryota</taxon>
        <taxon>Viridiplantae</taxon>
        <taxon>Streptophyta</taxon>
        <taxon>Embryophyta</taxon>
        <taxon>Tracheophyta</taxon>
        <taxon>Spermatophyta</taxon>
        <taxon>Magnoliopsida</taxon>
        <taxon>eudicotyledons</taxon>
        <taxon>Gunneridae</taxon>
        <taxon>Pentapetalae</taxon>
        <taxon>rosids</taxon>
        <taxon>fabids</taxon>
        <taxon>Malpighiales</taxon>
        <taxon>Salicaceae</taxon>
        <taxon>Saliceae</taxon>
        <taxon>Salix</taxon>
    </lineage>
</organism>
<dbReference type="EMBL" id="JADGMS010000017">
    <property type="protein sequence ID" value="KAF9663106.1"/>
    <property type="molecule type" value="Genomic_DNA"/>
</dbReference>
<reference evidence="1 2" key="1">
    <citation type="submission" date="2020-10" db="EMBL/GenBank/DDBJ databases">
        <title>Plant Genome Project.</title>
        <authorList>
            <person name="Zhang R.-G."/>
        </authorList>
    </citation>
    <scope>NUCLEOTIDE SEQUENCE [LARGE SCALE GENOMIC DNA]</scope>
    <source>
        <strain evidence="1">FAFU-HL-1</strain>
        <tissue evidence="1">Leaf</tissue>
    </source>
</reference>
<keyword evidence="2" id="KW-1185">Reference proteome</keyword>